<dbReference type="PANTHER" id="PTHR11439:SF495">
    <property type="entry name" value="REVERSE TRANSCRIPTASE, RNA-DEPENDENT DNA POLYMERASE-RELATED"/>
    <property type="match status" value="1"/>
</dbReference>
<feature type="compositionally biased region" description="Basic residues" evidence="2">
    <location>
        <begin position="1206"/>
        <end position="1216"/>
    </location>
</feature>
<keyword evidence="1" id="KW-0863">Zinc-finger</keyword>
<feature type="compositionally biased region" description="Polar residues" evidence="2">
    <location>
        <begin position="881"/>
        <end position="901"/>
    </location>
</feature>
<feature type="region of interest" description="Disordered" evidence="2">
    <location>
        <begin position="881"/>
        <end position="913"/>
    </location>
</feature>
<proteinExistence type="predicted"/>
<dbReference type="GO" id="GO:0008270">
    <property type="term" value="F:zinc ion binding"/>
    <property type="evidence" value="ECO:0007669"/>
    <property type="project" value="UniProtKB-KW"/>
</dbReference>
<dbReference type="PANTHER" id="PTHR11439">
    <property type="entry name" value="GAG-POL-RELATED RETROTRANSPOSON"/>
    <property type="match status" value="1"/>
</dbReference>
<keyword evidence="1" id="KW-0862">Zinc</keyword>
<evidence type="ECO:0000256" key="2">
    <source>
        <dbReference type="SAM" id="MobiDB-lite"/>
    </source>
</evidence>
<dbReference type="PROSITE" id="PS50158">
    <property type="entry name" value="ZF_CCHC"/>
    <property type="match status" value="1"/>
</dbReference>
<dbReference type="InterPro" id="IPR001878">
    <property type="entry name" value="Znf_CCHC"/>
</dbReference>
<evidence type="ECO:0000256" key="1">
    <source>
        <dbReference type="PROSITE-ProRule" id="PRU00047"/>
    </source>
</evidence>
<evidence type="ECO:0000313" key="4">
    <source>
        <dbReference type="EMBL" id="GEU46431.1"/>
    </source>
</evidence>
<reference evidence="4" key="1">
    <citation type="journal article" date="2019" name="Sci. Rep.">
        <title>Draft genome of Tanacetum cinerariifolium, the natural source of mosquito coil.</title>
        <authorList>
            <person name="Yamashiro T."/>
            <person name="Shiraishi A."/>
            <person name="Satake H."/>
            <person name="Nakayama K."/>
        </authorList>
    </citation>
    <scope>NUCLEOTIDE SEQUENCE</scope>
</reference>
<feature type="compositionally biased region" description="Polar residues" evidence="2">
    <location>
        <begin position="1185"/>
        <end position="1202"/>
    </location>
</feature>
<protein>
    <submittedName>
        <fullName evidence="4">Putative ribonuclease H-like domain-containing protein</fullName>
    </submittedName>
</protein>
<accession>A0A6L2KAF4</accession>
<dbReference type="Pfam" id="PF07727">
    <property type="entry name" value="RVT_2"/>
    <property type="match status" value="1"/>
</dbReference>
<dbReference type="Gene3D" id="4.10.60.10">
    <property type="entry name" value="Zinc finger, CCHC-type"/>
    <property type="match status" value="1"/>
</dbReference>
<feature type="domain" description="CCHC-type" evidence="3">
    <location>
        <begin position="45"/>
        <end position="59"/>
    </location>
</feature>
<dbReference type="EMBL" id="BKCJ010002124">
    <property type="protein sequence ID" value="GEU46431.1"/>
    <property type="molecule type" value="Genomic_DNA"/>
</dbReference>
<organism evidence="4">
    <name type="scientific">Tanacetum cinerariifolium</name>
    <name type="common">Dalmatian daisy</name>
    <name type="synonym">Chrysanthemum cinerariifolium</name>
    <dbReference type="NCBI Taxonomy" id="118510"/>
    <lineage>
        <taxon>Eukaryota</taxon>
        <taxon>Viridiplantae</taxon>
        <taxon>Streptophyta</taxon>
        <taxon>Embryophyta</taxon>
        <taxon>Tracheophyta</taxon>
        <taxon>Spermatophyta</taxon>
        <taxon>Magnoliopsida</taxon>
        <taxon>eudicotyledons</taxon>
        <taxon>Gunneridae</taxon>
        <taxon>Pentapetalae</taxon>
        <taxon>asterids</taxon>
        <taxon>campanulids</taxon>
        <taxon>Asterales</taxon>
        <taxon>Asteraceae</taxon>
        <taxon>Asteroideae</taxon>
        <taxon>Anthemideae</taxon>
        <taxon>Anthemidinae</taxon>
        <taxon>Tanacetum</taxon>
    </lineage>
</organism>
<dbReference type="SMART" id="SM00343">
    <property type="entry name" value="ZnF_C2HC"/>
    <property type="match status" value="1"/>
</dbReference>
<dbReference type="SUPFAM" id="SSF57756">
    <property type="entry name" value="Retrovirus zinc finger-like domains"/>
    <property type="match status" value="1"/>
</dbReference>
<name>A0A6L2KAF4_TANCI</name>
<dbReference type="InterPro" id="IPR036875">
    <property type="entry name" value="Znf_CCHC_sf"/>
</dbReference>
<sequence>MEEMDLRWKMAMLTIRARRFLKKTGRKLIVNGNETLVFDMSKVECYNCHKRGHFARECRALRNQDNKHKEITRRNARVETPASTVLVSCDGLGGYDWSDQAEEGPNYALMAYTSSSSDSKVSNDYTFLKSCLESVKLLKSQNEILLKDLKISELMVLGYKTDKLENASKGLNKLIEYQIVDKYNKWIGYENYNAVLPPYTGNFMPPKPVLSYTGLDEFVVKPVVENKSSEEETKAVRKNTDALINEESIKNTTFKNSNVNQKVNIVKGNNVNTARPKAVVNVVKGNVVNAVKASACWVWKPKTKVINHVSKHNSASITLKSLIILMHKADPNYKEIDGGHVAFGGNLKGGKITGKGTKDETNGILKSFIIRIENLVDHKVKVNVNTVSSTVNATGINEDNELPFDPNMPAFEEVSILNFSNDDIVADMNNMDTTIQVSSIPTTRIHKDHPLDEVIGDLQSATPTRNMTKNLEEHGFNKKDERGIVIRNKARLVTQGYTQEERIDYDEVFVPVARIEAIRLFLAYASFKDFVVYQMDVKSAFLYGKIEEEVYICQPPGFEDPDFPDRVYKVKKALYGLHQASKAWYETLSSYLLDNGFQRGKINKTLFIKRHKGDILLVQVYVDDIIFGPTRKELYNAFERIMSRTNLRIDQDKYVAKIIKKFRFIEVKNASTPMETQSLCYDEDGKEVDVHMYRSMIGSLMYLTSSKPGIMFAVCACARYQVNPKVSHLHAVKRIFSAKNRQWLQIPQQKLNMWLLQVAVDKCFRFKINYLIMVNPTIYDSWIEQLWYTDVAKTINGEVQIHARVDGKEIIITESSVRRDLRLADEEDVDCLSNSTIFENLKLIGPKKTAWNEFSSTMASAIIWGVTATIASSLEAELDSGNINRTQSKATPNESSSQMTDSGGGPSEKDRMKPNELMDLCTNLQSKVLDLEKTKTTQALEITSLKRRVKKLEKKQSLEVADKEVNDEVQKVVEEVVEDTNTAKFIIDAAQVSAAGEVNAASIATIVSAAKTITTKEITLDQVLVEIKTSKPKSKGIEEPVKLKKKDQIRLDEETALRIDDVQAKTDVDYQLAERLQAEEQEELTDAEKATLFVQLLEKRRKVEYEWKPPCCEQYKIFGHVHDYCAKNVTAIPNVETTNDEFQKVVNKRKVGKPSSYTINRSGVNVGKNAWQPINQKVRFEPKASGNTSKNGDPKVSTTSTDGLKKAHTHSKKHSAKAVDIPLSSYTSSYGVAKVSTISSSIPTSNPYDLLS</sequence>
<keyword evidence="1" id="KW-0479">Metal-binding</keyword>
<gene>
    <name evidence="4" type="ORF">Tci_018409</name>
</gene>
<dbReference type="AlphaFoldDB" id="A0A6L2KAF4"/>
<dbReference type="GO" id="GO:0003676">
    <property type="term" value="F:nucleic acid binding"/>
    <property type="evidence" value="ECO:0007669"/>
    <property type="project" value="InterPro"/>
</dbReference>
<dbReference type="InterPro" id="IPR043502">
    <property type="entry name" value="DNA/RNA_pol_sf"/>
</dbReference>
<dbReference type="SUPFAM" id="SSF56672">
    <property type="entry name" value="DNA/RNA polymerases"/>
    <property type="match status" value="1"/>
</dbReference>
<feature type="region of interest" description="Disordered" evidence="2">
    <location>
        <begin position="1180"/>
        <end position="1218"/>
    </location>
</feature>
<dbReference type="InterPro" id="IPR013103">
    <property type="entry name" value="RVT_2"/>
</dbReference>
<evidence type="ECO:0000259" key="3">
    <source>
        <dbReference type="PROSITE" id="PS50158"/>
    </source>
</evidence>
<comment type="caution">
    <text evidence="4">The sequence shown here is derived from an EMBL/GenBank/DDBJ whole genome shotgun (WGS) entry which is preliminary data.</text>
</comment>